<evidence type="ECO:0000256" key="1">
    <source>
        <dbReference type="ARBA" id="ARBA00022679"/>
    </source>
</evidence>
<dbReference type="GO" id="GO:0042575">
    <property type="term" value="C:DNA polymerase complex"/>
    <property type="evidence" value="ECO:0007669"/>
    <property type="project" value="UniProtKB-ARBA"/>
</dbReference>
<dbReference type="InterPro" id="IPR043502">
    <property type="entry name" value="DNA/RNA_pol_sf"/>
</dbReference>
<feature type="coiled-coil region" evidence="7">
    <location>
        <begin position="167"/>
        <end position="194"/>
    </location>
</feature>
<keyword evidence="6" id="KW-0695">RNA-directed DNA polymerase</keyword>
<dbReference type="GO" id="GO:0003676">
    <property type="term" value="F:nucleic acid binding"/>
    <property type="evidence" value="ECO:0007669"/>
    <property type="project" value="InterPro"/>
</dbReference>
<dbReference type="AlphaFoldDB" id="A0A0N5BMH4"/>
<dbReference type="Gene3D" id="3.10.10.10">
    <property type="entry name" value="HIV Type 1 Reverse Transcriptase, subunit A, domain 1"/>
    <property type="match status" value="1"/>
</dbReference>
<dbReference type="CDD" id="cd01647">
    <property type="entry name" value="RT_LTR"/>
    <property type="match status" value="1"/>
</dbReference>
<dbReference type="SUPFAM" id="SSF56672">
    <property type="entry name" value="DNA/RNA polymerases"/>
    <property type="match status" value="1"/>
</dbReference>
<dbReference type="InterPro" id="IPR036397">
    <property type="entry name" value="RNaseH_sf"/>
</dbReference>
<keyword evidence="2" id="KW-0548">Nucleotidyltransferase</keyword>
<keyword evidence="4" id="KW-0255">Endonuclease</keyword>
<evidence type="ECO:0000256" key="4">
    <source>
        <dbReference type="ARBA" id="ARBA00022759"/>
    </source>
</evidence>
<dbReference type="Pfam" id="PF00665">
    <property type="entry name" value="rve"/>
    <property type="match status" value="1"/>
</dbReference>
<evidence type="ECO:0000256" key="5">
    <source>
        <dbReference type="ARBA" id="ARBA00022801"/>
    </source>
</evidence>
<dbReference type="GO" id="GO:0003964">
    <property type="term" value="F:RNA-directed DNA polymerase activity"/>
    <property type="evidence" value="ECO:0007669"/>
    <property type="project" value="UniProtKB-KW"/>
</dbReference>
<dbReference type="Pfam" id="PF00078">
    <property type="entry name" value="RVT_1"/>
    <property type="match status" value="1"/>
</dbReference>
<dbReference type="CDD" id="cd09274">
    <property type="entry name" value="RNase_HI_RT_Ty3"/>
    <property type="match status" value="1"/>
</dbReference>
<keyword evidence="5" id="KW-0378">Hydrolase</keyword>
<dbReference type="PANTHER" id="PTHR37984">
    <property type="entry name" value="PROTEIN CBG26694"/>
    <property type="match status" value="1"/>
</dbReference>
<feature type="region of interest" description="Disordered" evidence="8">
    <location>
        <begin position="1"/>
        <end position="106"/>
    </location>
</feature>
<feature type="domain" description="Integrase catalytic" evidence="9">
    <location>
        <begin position="711"/>
        <end position="875"/>
    </location>
</feature>
<dbReference type="SUPFAM" id="SSF53098">
    <property type="entry name" value="Ribonuclease H-like"/>
    <property type="match status" value="1"/>
</dbReference>
<feature type="compositionally biased region" description="Basic and acidic residues" evidence="8">
    <location>
        <begin position="42"/>
        <end position="68"/>
    </location>
</feature>
<name>A0A0N5BMH4_STREA</name>
<evidence type="ECO:0000256" key="7">
    <source>
        <dbReference type="SAM" id="Coils"/>
    </source>
</evidence>
<keyword evidence="3" id="KW-0540">Nuclease</keyword>
<keyword evidence="10" id="KW-1185">Reference proteome</keyword>
<dbReference type="InterPro" id="IPR041373">
    <property type="entry name" value="RT_RNaseH"/>
</dbReference>
<dbReference type="InterPro" id="IPR043128">
    <property type="entry name" value="Rev_trsase/Diguanyl_cyclase"/>
</dbReference>
<evidence type="ECO:0000313" key="10">
    <source>
        <dbReference type="Proteomes" id="UP000046392"/>
    </source>
</evidence>
<proteinExistence type="predicted"/>
<sequence>MSNKGNKRTGRHVSPSFSKEYVDESRNVSSYSTSSGTDDYVPSDHSESNMEVPRKRGKSESSGKESGKKGKKEKKGKHVTRREAIGRKITDTVGKIKKNEENKSSEASFSDILARLDQQKAAYKGGRSHDLPHEGGSNIPEGEIVADVGMLTIEEPTDKVGRILNIFNDLNNRVRKIEGNIEEMKELFQQQNSEIMEMLGGINLAIHEIKESRRFRSTVSRSKKVYHIWDEEHSLLCDLDEIYIENLILQAHNRYYGENGKRWIENRELQAFPNNNEIVKKAVGYMKDVGKFCKFVADILIPQEYLLKFYFPSKHTRRAKERLFSEEVVKSFEIAAKYLGSRIIIEERKKRLLDILWNSKEAFYEYDGKPGLYSGSQHLGIKLKTNEIPKKIKPFQMSHEKEAEVSKQIADMFLTVEFRGINKLIEQQSHVIPRIDRITEEAAGKRYYTSFDLKAGFHQIPLDDSGRKIAAFVTHEGVFQYKVMPMGLTGSPDKCAYDEETHLKNIYEIICRIKSYNSKINIAKCQSSRPSAKYLGFILNKKGIHPNPDKTIFTDTSTQGLGAALVQQDRPIAFASRSLKPAEKNYSIIKLEVFGLVYALKQFRPYIYGKHTVVITDHKPLLALLKNKELTGILQRYQMTIMEYDLTIQYIKGEANNIADYLSRESFMAIDAKENLYEEVFPPKTYPPYYTDKFINYYNDKEKEIIPSDGKVQTPTGIRIYVPELLREKLLSVDNEYVFVMVDEYNKYVVATCCKKQNGPTLLHILLKCSSLLRFPKMPRSDNGPAFIAKTVTDYLKSVGVEQQFSSPHNHKSNAYVERFNRTLRSAIRIYKNQPLTMVVPHFVYTYNRAKSLSTGLSLAQRVVNTPDRSVSDENIHNGYSGIHELIKNTKSQFEQDKIDRKGLQLNPGDLVLRRVMHRKDAKTSHKNQPIWEGPFKVLQHLYGDTYEIEDTRKHRKTRLAIEKIHSDRLKKYIQE</sequence>
<dbReference type="GO" id="GO:0004519">
    <property type="term" value="F:endonuclease activity"/>
    <property type="evidence" value="ECO:0007669"/>
    <property type="project" value="UniProtKB-KW"/>
</dbReference>
<evidence type="ECO:0000256" key="6">
    <source>
        <dbReference type="ARBA" id="ARBA00022918"/>
    </source>
</evidence>
<accession>A0A0N5BMH4</accession>
<feature type="compositionally biased region" description="Low complexity" evidence="8">
    <location>
        <begin position="28"/>
        <end position="40"/>
    </location>
</feature>
<dbReference type="FunFam" id="3.10.20.370:FF:000001">
    <property type="entry name" value="Retrovirus-related Pol polyprotein from transposon 17.6-like protein"/>
    <property type="match status" value="1"/>
</dbReference>
<dbReference type="InterPro" id="IPR012337">
    <property type="entry name" value="RNaseH-like_sf"/>
</dbReference>
<dbReference type="GO" id="GO:0015074">
    <property type="term" value="P:DNA integration"/>
    <property type="evidence" value="ECO:0007669"/>
    <property type="project" value="InterPro"/>
</dbReference>
<keyword evidence="7" id="KW-0175">Coiled coil</keyword>
<organism evidence="10 11">
    <name type="scientific">Strongyloides papillosus</name>
    <name type="common">Intestinal threadworm</name>
    <dbReference type="NCBI Taxonomy" id="174720"/>
    <lineage>
        <taxon>Eukaryota</taxon>
        <taxon>Metazoa</taxon>
        <taxon>Ecdysozoa</taxon>
        <taxon>Nematoda</taxon>
        <taxon>Chromadorea</taxon>
        <taxon>Rhabditida</taxon>
        <taxon>Tylenchina</taxon>
        <taxon>Panagrolaimomorpha</taxon>
        <taxon>Strongyloidoidea</taxon>
        <taxon>Strongyloididae</taxon>
        <taxon>Strongyloides</taxon>
    </lineage>
</organism>
<dbReference type="Proteomes" id="UP000046392">
    <property type="component" value="Unplaced"/>
</dbReference>
<evidence type="ECO:0000256" key="8">
    <source>
        <dbReference type="SAM" id="MobiDB-lite"/>
    </source>
</evidence>
<dbReference type="STRING" id="174720.A0A0N5BMH4"/>
<dbReference type="InterPro" id="IPR050951">
    <property type="entry name" value="Retrovirus_Pol_polyprotein"/>
</dbReference>
<feature type="compositionally biased region" description="Basic and acidic residues" evidence="8">
    <location>
        <begin position="81"/>
        <end position="90"/>
    </location>
</feature>
<reference evidence="11" key="1">
    <citation type="submission" date="2017-02" db="UniProtKB">
        <authorList>
            <consortium name="WormBaseParasite"/>
        </authorList>
    </citation>
    <scope>IDENTIFICATION</scope>
</reference>
<evidence type="ECO:0000256" key="2">
    <source>
        <dbReference type="ARBA" id="ARBA00022695"/>
    </source>
</evidence>
<dbReference type="Gene3D" id="3.30.420.10">
    <property type="entry name" value="Ribonuclease H-like superfamily/Ribonuclease H"/>
    <property type="match status" value="1"/>
</dbReference>
<feature type="compositionally biased region" description="Basic residues" evidence="8">
    <location>
        <begin position="1"/>
        <end position="11"/>
    </location>
</feature>
<evidence type="ECO:0000259" key="9">
    <source>
        <dbReference type="PROSITE" id="PS50994"/>
    </source>
</evidence>
<dbReference type="GO" id="GO:0016787">
    <property type="term" value="F:hydrolase activity"/>
    <property type="evidence" value="ECO:0007669"/>
    <property type="project" value="UniProtKB-KW"/>
</dbReference>
<feature type="compositionally biased region" description="Basic residues" evidence="8">
    <location>
        <begin position="69"/>
        <end position="80"/>
    </location>
</feature>
<keyword evidence="1" id="KW-0808">Transferase</keyword>
<evidence type="ECO:0000313" key="11">
    <source>
        <dbReference type="WBParaSite" id="SPAL_0000711400.1"/>
    </source>
</evidence>
<dbReference type="Pfam" id="PF17917">
    <property type="entry name" value="RT_RNaseH"/>
    <property type="match status" value="1"/>
</dbReference>
<dbReference type="PROSITE" id="PS50994">
    <property type="entry name" value="INTEGRASE"/>
    <property type="match status" value="1"/>
</dbReference>
<evidence type="ECO:0000256" key="3">
    <source>
        <dbReference type="ARBA" id="ARBA00022722"/>
    </source>
</evidence>
<dbReference type="WBParaSite" id="SPAL_0000711400.1">
    <property type="protein sequence ID" value="SPAL_0000711400.1"/>
    <property type="gene ID" value="SPAL_0000711400"/>
</dbReference>
<dbReference type="PANTHER" id="PTHR37984:SF5">
    <property type="entry name" value="PROTEIN NYNRIN-LIKE"/>
    <property type="match status" value="1"/>
</dbReference>
<dbReference type="InterPro" id="IPR000477">
    <property type="entry name" value="RT_dom"/>
</dbReference>
<protein>
    <submittedName>
        <fullName evidence="11">Integrase catalytic domain-containing protein</fullName>
    </submittedName>
</protein>
<dbReference type="InterPro" id="IPR001584">
    <property type="entry name" value="Integrase_cat-core"/>
</dbReference>
<dbReference type="Gene3D" id="3.30.70.270">
    <property type="match status" value="1"/>
</dbReference>